<dbReference type="Gene3D" id="3.40.50.720">
    <property type="entry name" value="NAD(P)-binding Rossmann-like Domain"/>
    <property type="match status" value="1"/>
</dbReference>
<protein>
    <submittedName>
        <fullName evidence="1">Short-chain dehydrogenase TIC 32, chloroplastic</fullName>
    </submittedName>
</protein>
<name>A0A371EPW0_MUCPR</name>
<dbReference type="EMBL" id="QJKJ01012691">
    <property type="protein sequence ID" value="RDX68091.1"/>
    <property type="molecule type" value="Genomic_DNA"/>
</dbReference>
<dbReference type="STRING" id="157652.A0A371EPW0"/>
<reference evidence="1" key="1">
    <citation type="submission" date="2018-05" db="EMBL/GenBank/DDBJ databases">
        <title>Draft genome of Mucuna pruriens seed.</title>
        <authorList>
            <person name="Nnadi N.E."/>
            <person name="Vos R."/>
            <person name="Hasami M.H."/>
            <person name="Devisetty U.K."/>
            <person name="Aguiy J.C."/>
        </authorList>
    </citation>
    <scope>NUCLEOTIDE SEQUENCE [LARGE SCALE GENOMIC DNA]</scope>
    <source>
        <strain evidence="1">JCA_2017</strain>
    </source>
</reference>
<proteinExistence type="predicted"/>
<comment type="caution">
    <text evidence="1">The sequence shown here is derived from an EMBL/GenBank/DDBJ whole genome shotgun (WGS) entry which is preliminary data.</text>
</comment>
<accession>A0A371EPW0</accession>
<dbReference type="Proteomes" id="UP000257109">
    <property type="component" value="Unassembled WGS sequence"/>
</dbReference>
<sequence>MIYAAIVKMIGPFVINMLAGFLVKNVQQGASTTCYLALHPQVSGISGKYFVDNNLSETYSHGRDMDLAKKLWDFSMNLTE</sequence>
<evidence type="ECO:0000313" key="1">
    <source>
        <dbReference type="EMBL" id="RDX68091.1"/>
    </source>
</evidence>
<dbReference type="AlphaFoldDB" id="A0A371EPW0"/>
<dbReference type="InterPro" id="IPR055280">
    <property type="entry name" value="TIC32"/>
</dbReference>
<evidence type="ECO:0000313" key="2">
    <source>
        <dbReference type="Proteomes" id="UP000257109"/>
    </source>
</evidence>
<feature type="non-terminal residue" evidence="1">
    <location>
        <position position="1"/>
    </location>
</feature>
<dbReference type="OrthoDB" id="191139at2759"/>
<gene>
    <name evidence="1" type="primary">TIC32</name>
    <name evidence="1" type="ORF">CR513_52958</name>
</gene>
<dbReference type="PANTHER" id="PTHR48476">
    <property type="entry name" value="SHORT-CHAIN DEHYDROGENASE TIC 32, CHLOROPLASTIC-LIKE"/>
    <property type="match status" value="1"/>
</dbReference>
<dbReference type="PANTHER" id="PTHR48476:SF1">
    <property type="entry name" value="SHORT-CHAIN DEHYDROGENASE TIC 32, CHLOROPLASTIC-LIKE"/>
    <property type="match status" value="1"/>
</dbReference>
<keyword evidence="2" id="KW-1185">Reference proteome</keyword>
<organism evidence="1 2">
    <name type="scientific">Mucuna pruriens</name>
    <name type="common">Velvet bean</name>
    <name type="synonym">Dolichos pruriens</name>
    <dbReference type="NCBI Taxonomy" id="157652"/>
    <lineage>
        <taxon>Eukaryota</taxon>
        <taxon>Viridiplantae</taxon>
        <taxon>Streptophyta</taxon>
        <taxon>Embryophyta</taxon>
        <taxon>Tracheophyta</taxon>
        <taxon>Spermatophyta</taxon>
        <taxon>Magnoliopsida</taxon>
        <taxon>eudicotyledons</taxon>
        <taxon>Gunneridae</taxon>
        <taxon>Pentapetalae</taxon>
        <taxon>rosids</taxon>
        <taxon>fabids</taxon>
        <taxon>Fabales</taxon>
        <taxon>Fabaceae</taxon>
        <taxon>Papilionoideae</taxon>
        <taxon>50 kb inversion clade</taxon>
        <taxon>NPAAA clade</taxon>
        <taxon>indigoferoid/millettioid clade</taxon>
        <taxon>Phaseoleae</taxon>
        <taxon>Mucuna</taxon>
    </lineage>
</organism>